<proteinExistence type="predicted"/>
<keyword evidence="4" id="KW-0804">Transcription</keyword>
<dbReference type="PANTHER" id="PTHR30055:SF151">
    <property type="entry name" value="TRANSCRIPTIONAL REGULATORY PROTEIN"/>
    <property type="match status" value="1"/>
</dbReference>
<dbReference type="InterPro" id="IPR009057">
    <property type="entry name" value="Homeodomain-like_sf"/>
</dbReference>
<gene>
    <name evidence="7" type="ORF">J4573_39595</name>
</gene>
<dbReference type="EMBL" id="JAGEOJ010000019">
    <property type="protein sequence ID" value="MBO2453254.1"/>
    <property type="molecule type" value="Genomic_DNA"/>
</dbReference>
<name>A0A939PNM9_9ACTN</name>
<dbReference type="Pfam" id="PF02909">
    <property type="entry name" value="TetR_C_1"/>
    <property type="match status" value="1"/>
</dbReference>
<dbReference type="PRINTS" id="PR00400">
    <property type="entry name" value="TETREPRESSOR"/>
</dbReference>
<dbReference type="GO" id="GO:0046677">
    <property type="term" value="P:response to antibiotic"/>
    <property type="evidence" value="ECO:0007669"/>
    <property type="project" value="InterPro"/>
</dbReference>
<dbReference type="Gene3D" id="1.10.10.60">
    <property type="entry name" value="Homeodomain-like"/>
    <property type="match status" value="1"/>
</dbReference>
<feature type="domain" description="HTH tetR-type" evidence="6">
    <location>
        <begin position="2"/>
        <end position="62"/>
    </location>
</feature>
<dbReference type="GO" id="GO:0000976">
    <property type="term" value="F:transcription cis-regulatory region binding"/>
    <property type="evidence" value="ECO:0007669"/>
    <property type="project" value="TreeGrafter"/>
</dbReference>
<keyword evidence="2" id="KW-0805">Transcription regulation</keyword>
<dbReference type="GO" id="GO:0045892">
    <property type="term" value="P:negative regulation of DNA-templated transcription"/>
    <property type="evidence" value="ECO:0007669"/>
    <property type="project" value="InterPro"/>
</dbReference>
<evidence type="ECO:0000256" key="4">
    <source>
        <dbReference type="ARBA" id="ARBA00023163"/>
    </source>
</evidence>
<dbReference type="GO" id="GO:0003700">
    <property type="term" value="F:DNA-binding transcription factor activity"/>
    <property type="evidence" value="ECO:0007669"/>
    <property type="project" value="TreeGrafter"/>
</dbReference>
<comment type="caution">
    <text evidence="7">The sequence shown here is derived from an EMBL/GenBank/DDBJ whole genome shotgun (WGS) entry which is preliminary data.</text>
</comment>
<evidence type="ECO:0000313" key="8">
    <source>
        <dbReference type="Proteomes" id="UP000669179"/>
    </source>
</evidence>
<dbReference type="RefSeq" id="WP_208261267.1">
    <property type="nucleotide sequence ID" value="NZ_JAGEOJ010000019.1"/>
</dbReference>
<dbReference type="InterPro" id="IPR050109">
    <property type="entry name" value="HTH-type_TetR-like_transc_reg"/>
</dbReference>
<feature type="DNA-binding region" description="H-T-H motif" evidence="5">
    <location>
        <begin position="25"/>
        <end position="44"/>
    </location>
</feature>
<reference evidence="7" key="1">
    <citation type="submission" date="2021-03" db="EMBL/GenBank/DDBJ databases">
        <authorList>
            <person name="Kanchanasin P."/>
            <person name="Saeng-In P."/>
            <person name="Phongsopitanun W."/>
            <person name="Yuki M."/>
            <person name="Kudo T."/>
            <person name="Ohkuma M."/>
            <person name="Tanasupawat S."/>
        </authorList>
    </citation>
    <scope>NUCLEOTIDE SEQUENCE</scope>
    <source>
        <strain evidence="7">GKU 128</strain>
    </source>
</reference>
<keyword evidence="8" id="KW-1185">Reference proteome</keyword>
<dbReference type="Gene3D" id="1.10.357.10">
    <property type="entry name" value="Tetracycline Repressor, domain 2"/>
    <property type="match status" value="1"/>
</dbReference>
<evidence type="ECO:0000256" key="2">
    <source>
        <dbReference type="ARBA" id="ARBA00023015"/>
    </source>
</evidence>
<dbReference type="InterPro" id="IPR023772">
    <property type="entry name" value="DNA-bd_HTH_TetR-type_CS"/>
</dbReference>
<dbReference type="AlphaFoldDB" id="A0A939PNM9"/>
<dbReference type="PROSITE" id="PS01081">
    <property type="entry name" value="HTH_TETR_1"/>
    <property type="match status" value="1"/>
</dbReference>
<sequence length="210" mass="22278">MGIERDQVVRTALRLLDENGLEKLSLRRLAGELGVQAPALYWHVPSKRALLDHMTDVIVAPLVPELAGPSDPAAWPDWLRRTAGLLHEALLAHRDGGAVALGAGLHRAVALGAVAERIVEVLHEAAGLDLADASRGAGTVLQLVIGRTVEEQALTDVTPEALAEVRSRFPSMAAALALRQGPDDDAASFRFAVDLLVEGLRAVAPPDRAD</sequence>
<dbReference type="SUPFAM" id="SSF46689">
    <property type="entry name" value="Homeodomain-like"/>
    <property type="match status" value="1"/>
</dbReference>
<organism evidence="7 8">
    <name type="scientific">Actinomadura barringtoniae</name>
    <dbReference type="NCBI Taxonomy" id="1427535"/>
    <lineage>
        <taxon>Bacteria</taxon>
        <taxon>Bacillati</taxon>
        <taxon>Actinomycetota</taxon>
        <taxon>Actinomycetes</taxon>
        <taxon>Streptosporangiales</taxon>
        <taxon>Thermomonosporaceae</taxon>
        <taxon>Actinomadura</taxon>
    </lineage>
</organism>
<evidence type="ECO:0000313" key="7">
    <source>
        <dbReference type="EMBL" id="MBO2453254.1"/>
    </source>
</evidence>
<dbReference type="Proteomes" id="UP000669179">
    <property type="component" value="Unassembled WGS sequence"/>
</dbReference>
<protein>
    <submittedName>
        <fullName evidence="7">TetR/AcrR family transcriptional regulator C-terminal domain-containing protein</fullName>
    </submittedName>
</protein>
<evidence type="ECO:0000259" key="6">
    <source>
        <dbReference type="PROSITE" id="PS50977"/>
    </source>
</evidence>
<dbReference type="InterPro" id="IPR004111">
    <property type="entry name" value="Repressor_TetR_C"/>
</dbReference>
<evidence type="ECO:0000256" key="3">
    <source>
        <dbReference type="ARBA" id="ARBA00023125"/>
    </source>
</evidence>
<keyword evidence="1" id="KW-0678">Repressor</keyword>
<dbReference type="InterPro" id="IPR036271">
    <property type="entry name" value="Tet_transcr_reg_TetR-rel_C_sf"/>
</dbReference>
<dbReference type="InterPro" id="IPR003012">
    <property type="entry name" value="Tet_transcr_reg_TetR"/>
</dbReference>
<dbReference type="InterPro" id="IPR001647">
    <property type="entry name" value="HTH_TetR"/>
</dbReference>
<keyword evidence="3 5" id="KW-0238">DNA-binding</keyword>
<dbReference type="SUPFAM" id="SSF48498">
    <property type="entry name" value="Tetracyclin repressor-like, C-terminal domain"/>
    <property type="match status" value="1"/>
</dbReference>
<dbReference type="Pfam" id="PF00440">
    <property type="entry name" value="TetR_N"/>
    <property type="match status" value="1"/>
</dbReference>
<dbReference type="PRINTS" id="PR00455">
    <property type="entry name" value="HTHTETR"/>
</dbReference>
<dbReference type="PANTHER" id="PTHR30055">
    <property type="entry name" value="HTH-TYPE TRANSCRIPTIONAL REGULATOR RUTR"/>
    <property type="match status" value="1"/>
</dbReference>
<accession>A0A939PNM9</accession>
<dbReference type="PROSITE" id="PS50977">
    <property type="entry name" value="HTH_TETR_2"/>
    <property type="match status" value="1"/>
</dbReference>
<evidence type="ECO:0000256" key="5">
    <source>
        <dbReference type="PROSITE-ProRule" id="PRU00335"/>
    </source>
</evidence>
<evidence type="ECO:0000256" key="1">
    <source>
        <dbReference type="ARBA" id="ARBA00022491"/>
    </source>
</evidence>